<dbReference type="AlphaFoldDB" id="A0A087TDM5"/>
<feature type="non-terminal residue" evidence="1">
    <location>
        <position position="54"/>
    </location>
</feature>
<dbReference type="Proteomes" id="UP000054359">
    <property type="component" value="Unassembled WGS sequence"/>
</dbReference>
<protein>
    <submittedName>
        <fullName evidence="1">Uncharacterized protein</fullName>
    </submittedName>
</protein>
<proteinExistence type="predicted"/>
<accession>A0A087TDM5</accession>
<reference evidence="1 2" key="1">
    <citation type="submission" date="2013-11" db="EMBL/GenBank/DDBJ databases">
        <title>Genome sequencing of Stegodyphus mimosarum.</title>
        <authorList>
            <person name="Bechsgaard J."/>
        </authorList>
    </citation>
    <scope>NUCLEOTIDE SEQUENCE [LARGE SCALE GENOMIC DNA]</scope>
</reference>
<name>A0A087TDM5_STEMI</name>
<dbReference type="EMBL" id="KK114741">
    <property type="protein sequence ID" value="KFM63214.1"/>
    <property type="molecule type" value="Genomic_DNA"/>
</dbReference>
<gene>
    <name evidence="1" type="ORF">X975_27197</name>
</gene>
<organism evidence="1 2">
    <name type="scientific">Stegodyphus mimosarum</name>
    <name type="common">African social velvet spider</name>
    <dbReference type="NCBI Taxonomy" id="407821"/>
    <lineage>
        <taxon>Eukaryota</taxon>
        <taxon>Metazoa</taxon>
        <taxon>Ecdysozoa</taxon>
        <taxon>Arthropoda</taxon>
        <taxon>Chelicerata</taxon>
        <taxon>Arachnida</taxon>
        <taxon>Araneae</taxon>
        <taxon>Araneomorphae</taxon>
        <taxon>Entelegynae</taxon>
        <taxon>Eresoidea</taxon>
        <taxon>Eresidae</taxon>
        <taxon>Stegodyphus</taxon>
    </lineage>
</organism>
<keyword evidence="2" id="KW-1185">Reference proteome</keyword>
<sequence>MRIGGRKHCGYIFLPTPSLLPQIIRPTYSNTQKSGPKFQLFNFRAPTETFRYRE</sequence>
<evidence type="ECO:0000313" key="2">
    <source>
        <dbReference type="Proteomes" id="UP000054359"/>
    </source>
</evidence>
<evidence type="ECO:0000313" key="1">
    <source>
        <dbReference type="EMBL" id="KFM63214.1"/>
    </source>
</evidence>